<evidence type="ECO:0000313" key="6">
    <source>
        <dbReference type="Proteomes" id="UP000567624"/>
    </source>
</evidence>
<feature type="compositionally biased region" description="Basic and acidic residues" evidence="4">
    <location>
        <begin position="465"/>
        <end position="485"/>
    </location>
</feature>
<evidence type="ECO:0000256" key="4">
    <source>
        <dbReference type="SAM" id="MobiDB-lite"/>
    </source>
</evidence>
<dbReference type="GO" id="GO:0005737">
    <property type="term" value="C:cytoplasm"/>
    <property type="evidence" value="ECO:0007669"/>
    <property type="project" value="TreeGrafter"/>
</dbReference>
<dbReference type="CDD" id="cd00200">
    <property type="entry name" value="WD40"/>
    <property type="match status" value="1"/>
</dbReference>
<organism evidence="5 6">
    <name type="scientific">Smithornis capensis</name>
    <dbReference type="NCBI Taxonomy" id="363769"/>
    <lineage>
        <taxon>Eukaryota</taxon>
        <taxon>Metazoa</taxon>
        <taxon>Chordata</taxon>
        <taxon>Craniata</taxon>
        <taxon>Vertebrata</taxon>
        <taxon>Euteleostomi</taxon>
        <taxon>Archelosauria</taxon>
        <taxon>Archosauria</taxon>
        <taxon>Dinosauria</taxon>
        <taxon>Saurischia</taxon>
        <taxon>Theropoda</taxon>
        <taxon>Coelurosauria</taxon>
        <taxon>Aves</taxon>
        <taxon>Neognathae</taxon>
        <taxon>Neoaves</taxon>
        <taxon>Telluraves</taxon>
        <taxon>Australaves</taxon>
        <taxon>Passeriformes</taxon>
        <taxon>Eurylaimidae</taxon>
        <taxon>Smithornis</taxon>
    </lineage>
</organism>
<dbReference type="Pfam" id="PF00400">
    <property type="entry name" value="WD40"/>
    <property type="match status" value="3"/>
</dbReference>
<dbReference type="InterPro" id="IPR001680">
    <property type="entry name" value="WD40_rpt"/>
</dbReference>
<dbReference type="PANTHER" id="PTHR44414">
    <property type="entry name" value="PROTEIN NEDD1"/>
    <property type="match status" value="1"/>
</dbReference>
<dbReference type="EMBL" id="VWYW01000095">
    <property type="protein sequence ID" value="NXF05079.1"/>
    <property type="molecule type" value="Genomic_DNA"/>
</dbReference>
<dbReference type="PROSITE" id="PS00678">
    <property type="entry name" value="WD_REPEATS_1"/>
    <property type="match status" value="1"/>
</dbReference>
<dbReference type="Proteomes" id="UP000567624">
    <property type="component" value="Unassembled WGS sequence"/>
</dbReference>
<dbReference type="InterPro" id="IPR015943">
    <property type="entry name" value="WD40/YVTN_repeat-like_dom_sf"/>
</dbReference>
<name>A0A7K8QHR0_9PASS</name>
<feature type="compositionally biased region" description="Low complexity" evidence="4">
    <location>
        <begin position="493"/>
        <end position="511"/>
    </location>
</feature>
<dbReference type="SUPFAM" id="SSF50978">
    <property type="entry name" value="WD40 repeat-like"/>
    <property type="match status" value="1"/>
</dbReference>
<reference evidence="5 6" key="1">
    <citation type="submission" date="2019-09" db="EMBL/GenBank/DDBJ databases">
        <title>Bird 10,000 Genomes (B10K) Project - Family phase.</title>
        <authorList>
            <person name="Zhang G."/>
        </authorList>
    </citation>
    <scope>NUCLEOTIDE SEQUENCE [LARGE SCALE GENOMIC DNA]</scope>
    <source>
        <strain evidence="5">B10K-CU-031-20</strain>
    </source>
</reference>
<feature type="repeat" description="WD" evidence="3">
    <location>
        <begin position="81"/>
        <end position="114"/>
    </location>
</feature>
<evidence type="ECO:0000256" key="2">
    <source>
        <dbReference type="ARBA" id="ARBA00022737"/>
    </source>
</evidence>
<dbReference type="SMART" id="SM00320">
    <property type="entry name" value="WD40"/>
    <property type="match status" value="6"/>
</dbReference>
<proteinExistence type="predicted"/>
<keyword evidence="6" id="KW-1185">Reference proteome</keyword>
<dbReference type="InterPro" id="IPR036322">
    <property type="entry name" value="WD40_repeat_dom_sf"/>
</dbReference>
<dbReference type="GO" id="GO:0005813">
    <property type="term" value="C:centrosome"/>
    <property type="evidence" value="ECO:0007669"/>
    <property type="project" value="TreeGrafter"/>
</dbReference>
<dbReference type="PROSITE" id="PS50082">
    <property type="entry name" value="WD_REPEATS_2"/>
    <property type="match status" value="1"/>
</dbReference>
<dbReference type="PANTHER" id="PTHR44414:SF1">
    <property type="entry name" value="PROTEIN NEDD1"/>
    <property type="match status" value="1"/>
</dbReference>
<gene>
    <name evidence="5" type="primary">Nedd1</name>
    <name evidence="5" type="ORF">SMICAP_R09626</name>
</gene>
<evidence type="ECO:0000256" key="1">
    <source>
        <dbReference type="ARBA" id="ARBA00022574"/>
    </source>
</evidence>
<dbReference type="GO" id="GO:0005814">
    <property type="term" value="C:centriole"/>
    <property type="evidence" value="ECO:0007669"/>
    <property type="project" value="TreeGrafter"/>
</dbReference>
<comment type="caution">
    <text evidence="5">The sequence shown here is derived from an EMBL/GenBank/DDBJ whole genome shotgun (WGS) entry which is preliminary data.</text>
</comment>
<keyword evidence="2" id="KW-0677">Repeat</keyword>
<feature type="non-terminal residue" evidence="5">
    <location>
        <position position="1"/>
    </location>
</feature>
<dbReference type="GO" id="GO:0043015">
    <property type="term" value="F:gamma-tubulin binding"/>
    <property type="evidence" value="ECO:0007669"/>
    <property type="project" value="TreeGrafter"/>
</dbReference>
<dbReference type="FunFam" id="2.130.10.10:FF:000284">
    <property type="entry name" value="protein NEDD1 isoform X1"/>
    <property type="match status" value="1"/>
</dbReference>
<dbReference type="InterPro" id="IPR052818">
    <property type="entry name" value="NEDD1_Spindle_Assembly"/>
</dbReference>
<keyword evidence="1 3" id="KW-0853">WD repeat</keyword>
<evidence type="ECO:0000313" key="5">
    <source>
        <dbReference type="EMBL" id="NXF05079.1"/>
    </source>
</evidence>
<dbReference type="GO" id="GO:0007020">
    <property type="term" value="P:microtubule nucleation"/>
    <property type="evidence" value="ECO:0007669"/>
    <property type="project" value="TreeGrafter"/>
</dbReference>
<dbReference type="Gene3D" id="2.130.10.10">
    <property type="entry name" value="YVTN repeat-like/Quinoprotein amine dehydrogenase"/>
    <property type="match status" value="2"/>
</dbReference>
<protein>
    <submittedName>
        <fullName evidence="5">NEDD1 protein</fullName>
    </submittedName>
</protein>
<sequence length="646" mass="70512">MQESIRFASAGDDIKIWDSSSLTVVEQFNPHTPSHPVSSLCWASNNRYLATASAAGDKIVVSSCKSKPVPLFEIAEGAKQTCVSLNSSSSYIVSGGLDNKVNIWDLKSRRIYRSLQDHKDEVTCVAYNWNDGYIASGSLSGEIILHSVTTNLSSTAFGYGSRQPIRHLKYSSFKKSLLGSVSDSGNVTLWDVNSQNPYHNFENTHKAPASEICFSPVNKLLVVTVGLDKRVILYDTLSKKLLTTIVADFPLTTVDFMPDGTTLAIGCSRGKICQYDLRQLTSPVKTVIAHKGCVKCIRLQFSSTFSKSNFTGSSNKPVSKRVEVKAGSNLRGIQNTGIKNIPSQASAAVSSHLTLPNENKGGEILQEKTGFPHSCSLDVIPSKETEHGKSAELNSCDDLGRSSLGDVFSPIRDGLDFQSYLVGLDFLPQLTPAFPVKRNPVGSSAQGVRSSPLHALVGSPIKEEVEEHPEMDVKKIGLGEQETKGVLKQVPKSSLSSTESITLSSPPSSTPDTNERLTKNIQAHPTCDLPINGTTSTSPKITSPVTAGVASSLSEKIVETIGSGRPNAPLTSIQINFIQNMIQETMDDFREACHRDIVNLQVEMIKQFHMQLNEMHALLERYSVNESLVAEIERLREENKRLRTHF</sequence>
<dbReference type="GO" id="GO:0000922">
    <property type="term" value="C:spindle pole"/>
    <property type="evidence" value="ECO:0007669"/>
    <property type="project" value="TreeGrafter"/>
</dbReference>
<dbReference type="GO" id="GO:0000278">
    <property type="term" value="P:mitotic cell cycle"/>
    <property type="evidence" value="ECO:0007669"/>
    <property type="project" value="TreeGrafter"/>
</dbReference>
<feature type="non-terminal residue" evidence="5">
    <location>
        <position position="646"/>
    </location>
</feature>
<dbReference type="InterPro" id="IPR019775">
    <property type="entry name" value="WD40_repeat_CS"/>
</dbReference>
<dbReference type="FunFam" id="2.130.10.10:FF:000726">
    <property type="entry name" value="Neural precursor cell-expressed, developmentally down-regulated 1"/>
    <property type="match status" value="1"/>
</dbReference>
<dbReference type="GO" id="GO:0036064">
    <property type="term" value="C:ciliary basal body"/>
    <property type="evidence" value="ECO:0007669"/>
    <property type="project" value="TreeGrafter"/>
</dbReference>
<accession>A0A7K8QHR0</accession>
<feature type="region of interest" description="Disordered" evidence="4">
    <location>
        <begin position="465"/>
        <end position="543"/>
    </location>
</feature>
<dbReference type="AlphaFoldDB" id="A0A7K8QHR0"/>
<evidence type="ECO:0000256" key="3">
    <source>
        <dbReference type="PROSITE-ProRule" id="PRU00221"/>
    </source>
</evidence>
<feature type="compositionally biased region" description="Polar residues" evidence="4">
    <location>
        <begin position="532"/>
        <end position="543"/>
    </location>
</feature>